<dbReference type="PANTHER" id="PTHR10209">
    <property type="entry name" value="OXIDOREDUCTASE, 2OG-FE II OXYGENASE FAMILY PROTEIN"/>
    <property type="match status" value="1"/>
</dbReference>
<dbReference type="InterPro" id="IPR005123">
    <property type="entry name" value="Oxoglu/Fe-dep_dioxygenase_dom"/>
</dbReference>
<proteinExistence type="inferred from homology"/>
<evidence type="ECO:0000256" key="5">
    <source>
        <dbReference type="RuleBase" id="RU003682"/>
    </source>
</evidence>
<evidence type="ECO:0000256" key="3">
    <source>
        <dbReference type="ARBA" id="ARBA00023002"/>
    </source>
</evidence>
<dbReference type="Proteomes" id="UP001652600">
    <property type="component" value="Chromosome 10"/>
</dbReference>
<dbReference type="OrthoDB" id="288590at2759"/>
<reference evidence="8" key="1">
    <citation type="submission" date="2025-08" db="UniProtKB">
        <authorList>
            <consortium name="RefSeq"/>
        </authorList>
    </citation>
    <scope>IDENTIFICATION</scope>
    <source>
        <tissue evidence="8">Stem</tissue>
    </source>
</reference>
<evidence type="ECO:0000259" key="6">
    <source>
        <dbReference type="PROSITE" id="PS51471"/>
    </source>
</evidence>
<evidence type="ECO:0000256" key="4">
    <source>
        <dbReference type="ARBA" id="ARBA00023004"/>
    </source>
</evidence>
<comment type="similarity">
    <text evidence="1 5">Belongs to the iron/ascorbate-dependent oxidoreductase family.</text>
</comment>
<dbReference type="InterPro" id="IPR026992">
    <property type="entry name" value="DIOX_N"/>
</dbReference>
<evidence type="ECO:0000313" key="8">
    <source>
        <dbReference type="RefSeq" id="XP_016903250.1"/>
    </source>
</evidence>
<dbReference type="PANTHER" id="PTHR10209:SF751">
    <property type="entry name" value="OS06G0255100 PROTEIN"/>
    <property type="match status" value="1"/>
</dbReference>
<gene>
    <name evidence="8" type="primary">LOC103502535</name>
</gene>
<dbReference type="FunFam" id="2.60.120.330:FF:000026">
    <property type="entry name" value="DIBOA-glucoside dioxygenase BX6"/>
    <property type="match status" value="1"/>
</dbReference>
<dbReference type="Gene3D" id="2.60.120.330">
    <property type="entry name" value="B-lactam Antibiotic, Isopenicillin N Synthase, Chain"/>
    <property type="match status" value="1"/>
</dbReference>
<dbReference type="RefSeq" id="XP_016903250.1">
    <property type="nucleotide sequence ID" value="XM_017047761.2"/>
</dbReference>
<dbReference type="InterPro" id="IPR027443">
    <property type="entry name" value="IPNS-like_sf"/>
</dbReference>
<dbReference type="InParanoid" id="A0A1S4E5J8"/>
<evidence type="ECO:0000256" key="2">
    <source>
        <dbReference type="ARBA" id="ARBA00022723"/>
    </source>
</evidence>
<keyword evidence="7" id="KW-1185">Reference proteome</keyword>
<feature type="domain" description="Fe2OG dioxygenase" evidence="6">
    <location>
        <begin position="245"/>
        <end position="350"/>
    </location>
</feature>
<evidence type="ECO:0000313" key="7">
    <source>
        <dbReference type="Proteomes" id="UP001652600"/>
    </source>
</evidence>
<dbReference type="Pfam" id="PF14226">
    <property type="entry name" value="DIOX_N"/>
    <property type="match status" value="1"/>
</dbReference>
<keyword evidence="3 5" id="KW-0560">Oxidoreductase</keyword>
<dbReference type="SMR" id="A0A1S4E5J8"/>
<dbReference type="GeneID" id="103502535"/>
<protein>
    <submittedName>
        <fullName evidence="8">1-aminocyclopropane-1-carboxylate oxidase homolog 1-like isoform X1</fullName>
    </submittedName>
</protein>
<dbReference type="GO" id="GO:0046872">
    <property type="term" value="F:metal ion binding"/>
    <property type="evidence" value="ECO:0007669"/>
    <property type="project" value="UniProtKB-KW"/>
</dbReference>
<dbReference type="PROSITE" id="PS51471">
    <property type="entry name" value="FE2OG_OXY"/>
    <property type="match status" value="1"/>
</dbReference>
<dbReference type="AlphaFoldDB" id="A0A1S4E5J8"/>
<sequence>MLTLCNSNPLSLLQTTFPSKNTITTPNNKFYTLKMAADFDRATELKQFDQTKAGVKGLLDAGINQIPRIFIHPPETLSDLKPTSKSPSSSPPVLVPTIDLAALHSPDNRSSIVDHIRDAASTFGFFQIINHGVPQKVLDDILDSIRAFHELPAEAKSSYYRRDVETGVSYLSNIDLFKAKAASWRDTLQIGLGPMAAASENIPAICRKAVAEWAKETERLGYLLEELLCEGLGLRSERLKEATYGEGRMMVGHYYPYCPQPDLTVGIKSHTDPGVLTVLLQDHIGGLQIRHGGGWVDVEPVPGALVINIGDLLQFWLQIASNDVYKSVEHRVLANGKPEARVSVAVFYNPRIRDNLYGPFPELISQDTPAVYQQFTYADYITRFFNKELDGKSLPNHYRV</sequence>
<accession>A0A1S4E5J8</accession>
<dbReference type="InterPro" id="IPR044861">
    <property type="entry name" value="IPNS-like_FE2OG_OXY"/>
</dbReference>
<dbReference type="GO" id="GO:0051213">
    <property type="term" value="F:dioxygenase activity"/>
    <property type="evidence" value="ECO:0007669"/>
    <property type="project" value="UniProtKB-ARBA"/>
</dbReference>
<dbReference type="Pfam" id="PF03171">
    <property type="entry name" value="2OG-FeII_Oxy"/>
    <property type="match status" value="1"/>
</dbReference>
<evidence type="ECO:0000256" key="1">
    <source>
        <dbReference type="ARBA" id="ARBA00008056"/>
    </source>
</evidence>
<keyword evidence="4 5" id="KW-0408">Iron</keyword>
<dbReference type="SUPFAM" id="SSF51197">
    <property type="entry name" value="Clavaminate synthase-like"/>
    <property type="match status" value="1"/>
</dbReference>
<name>A0A1S4E5J8_CUCME</name>
<organism evidence="7 8">
    <name type="scientific">Cucumis melo</name>
    <name type="common">Muskmelon</name>
    <dbReference type="NCBI Taxonomy" id="3656"/>
    <lineage>
        <taxon>Eukaryota</taxon>
        <taxon>Viridiplantae</taxon>
        <taxon>Streptophyta</taxon>
        <taxon>Embryophyta</taxon>
        <taxon>Tracheophyta</taxon>
        <taxon>Spermatophyta</taxon>
        <taxon>Magnoliopsida</taxon>
        <taxon>eudicotyledons</taxon>
        <taxon>Gunneridae</taxon>
        <taxon>Pentapetalae</taxon>
        <taxon>rosids</taxon>
        <taxon>fabids</taxon>
        <taxon>Cucurbitales</taxon>
        <taxon>Cucurbitaceae</taxon>
        <taxon>Benincaseae</taxon>
        <taxon>Cucumis</taxon>
    </lineage>
</organism>
<keyword evidence="2 5" id="KW-0479">Metal-binding</keyword>